<feature type="domain" description="NAD-dependent epimerase/dehydratase" evidence="1">
    <location>
        <begin position="5"/>
        <end position="220"/>
    </location>
</feature>
<dbReference type="PANTHER" id="PTHR43245">
    <property type="entry name" value="BIFUNCTIONAL POLYMYXIN RESISTANCE PROTEIN ARNA"/>
    <property type="match status" value="1"/>
</dbReference>
<dbReference type="PANTHER" id="PTHR43245:SF58">
    <property type="entry name" value="BLL5923 PROTEIN"/>
    <property type="match status" value="1"/>
</dbReference>
<protein>
    <recommendedName>
        <fullName evidence="1">NAD-dependent epimerase/dehydratase domain-containing protein</fullName>
    </recommendedName>
</protein>
<dbReference type="SUPFAM" id="SSF51735">
    <property type="entry name" value="NAD(P)-binding Rossmann-fold domains"/>
    <property type="match status" value="1"/>
</dbReference>
<dbReference type="InterPro" id="IPR036291">
    <property type="entry name" value="NAD(P)-bd_dom_sf"/>
</dbReference>
<dbReference type="Pfam" id="PF01370">
    <property type="entry name" value="Epimerase"/>
    <property type="match status" value="1"/>
</dbReference>
<dbReference type="Gene3D" id="3.40.50.720">
    <property type="entry name" value="NAD(P)-binding Rossmann-like Domain"/>
    <property type="match status" value="1"/>
</dbReference>
<dbReference type="AlphaFoldDB" id="A0A0F9KZX1"/>
<dbReference type="EMBL" id="LAZR01007039">
    <property type="protein sequence ID" value="KKM87884.1"/>
    <property type="molecule type" value="Genomic_DNA"/>
</dbReference>
<comment type="caution">
    <text evidence="2">The sequence shown here is derived from an EMBL/GenBank/DDBJ whole genome shotgun (WGS) entry which is preliminary data.</text>
</comment>
<gene>
    <name evidence="2" type="ORF">LCGC14_1264420</name>
</gene>
<sequence length="324" mass="36637">MPLKALVTGATGFIGSHLVQILVGENWDVTCLIRSKSRADFLQKFPVRFVEGSANDVDSLGKAVKGQDYVFHLAGRIYPASRTVYDIANHQLTRNLVQACLSKNTSLKRFIYISSISAAGPSLPNFYSEENQAPSPVSEYGRTKLKGEEAVREAWDLIPATIIRPPSVYGPRQQETEHLIKLIRKRIVPLLKGKKETTSLIYVRDLIQGILQAALSPNTKNQVYYLTDGNGYSWRNIILTVKKVVLGESFFFPLPEELISFVAWLVDMLKKTGLIKSYFGRKLWSTMTQTPWLFSSSQAEKDFGFHARYSLENGIKETVDYYRK</sequence>
<name>A0A0F9KZX1_9ZZZZ</name>
<dbReference type="InterPro" id="IPR050177">
    <property type="entry name" value="Lipid_A_modif_metabolic_enz"/>
</dbReference>
<organism evidence="2">
    <name type="scientific">marine sediment metagenome</name>
    <dbReference type="NCBI Taxonomy" id="412755"/>
    <lineage>
        <taxon>unclassified sequences</taxon>
        <taxon>metagenomes</taxon>
        <taxon>ecological metagenomes</taxon>
    </lineage>
</organism>
<reference evidence="2" key="1">
    <citation type="journal article" date="2015" name="Nature">
        <title>Complex archaea that bridge the gap between prokaryotes and eukaryotes.</title>
        <authorList>
            <person name="Spang A."/>
            <person name="Saw J.H."/>
            <person name="Jorgensen S.L."/>
            <person name="Zaremba-Niedzwiedzka K."/>
            <person name="Martijn J."/>
            <person name="Lind A.E."/>
            <person name="van Eijk R."/>
            <person name="Schleper C."/>
            <person name="Guy L."/>
            <person name="Ettema T.J."/>
        </authorList>
    </citation>
    <scope>NUCLEOTIDE SEQUENCE</scope>
</reference>
<proteinExistence type="predicted"/>
<evidence type="ECO:0000259" key="1">
    <source>
        <dbReference type="Pfam" id="PF01370"/>
    </source>
</evidence>
<dbReference type="InterPro" id="IPR001509">
    <property type="entry name" value="Epimerase_deHydtase"/>
</dbReference>
<accession>A0A0F9KZX1</accession>
<evidence type="ECO:0000313" key="2">
    <source>
        <dbReference type="EMBL" id="KKM87884.1"/>
    </source>
</evidence>